<evidence type="ECO:0000256" key="1">
    <source>
        <dbReference type="SAM" id="MobiDB-lite"/>
    </source>
</evidence>
<keyword evidence="2" id="KW-1133">Transmembrane helix</keyword>
<feature type="compositionally biased region" description="Low complexity" evidence="1">
    <location>
        <begin position="104"/>
        <end position="120"/>
    </location>
</feature>
<gene>
    <name evidence="3" type="ORF">LOD99_2723</name>
</gene>
<dbReference type="Proteomes" id="UP001165289">
    <property type="component" value="Unassembled WGS sequence"/>
</dbReference>
<reference evidence="3 4" key="1">
    <citation type="journal article" date="2023" name="BMC Biol.">
        <title>The compact genome of the sponge Oopsacas minuta (Hexactinellida) is lacking key metazoan core genes.</title>
        <authorList>
            <person name="Santini S."/>
            <person name="Schenkelaars Q."/>
            <person name="Jourda C."/>
            <person name="Duchesne M."/>
            <person name="Belahbib H."/>
            <person name="Rocher C."/>
            <person name="Selva M."/>
            <person name="Riesgo A."/>
            <person name="Vervoort M."/>
            <person name="Leys S.P."/>
            <person name="Kodjabachian L."/>
            <person name="Le Bivic A."/>
            <person name="Borchiellini C."/>
            <person name="Claverie J.M."/>
            <person name="Renard E."/>
        </authorList>
    </citation>
    <scope>NUCLEOTIDE SEQUENCE [LARGE SCALE GENOMIC DNA]</scope>
    <source>
        <strain evidence="3">SPO-2</strain>
    </source>
</reference>
<feature type="compositionally biased region" description="Basic and acidic residues" evidence="1">
    <location>
        <begin position="94"/>
        <end position="103"/>
    </location>
</feature>
<protein>
    <recommendedName>
        <fullName evidence="5">Energy transducer TonB</fullName>
    </recommendedName>
</protein>
<evidence type="ECO:0000313" key="3">
    <source>
        <dbReference type="EMBL" id="KAI6654844.1"/>
    </source>
</evidence>
<dbReference type="EMBL" id="JAKMXF010000221">
    <property type="protein sequence ID" value="KAI6654844.1"/>
    <property type="molecule type" value="Genomic_DNA"/>
</dbReference>
<keyword evidence="2" id="KW-0472">Membrane</keyword>
<evidence type="ECO:0000313" key="4">
    <source>
        <dbReference type="Proteomes" id="UP001165289"/>
    </source>
</evidence>
<proteinExistence type="predicted"/>
<accession>A0AAV7K2Q0</accession>
<keyword evidence="2" id="KW-0812">Transmembrane</keyword>
<sequence>MGNYIKKIKRPRPRKIIDEYEEGELLFNPYWLRNRKAFIAVKTVVVVTVTVYYLLFANTDNFGPEPTILDPIRAKWKELQKKIIAIDPSDERIKSKIEEKSKANETNNSTQNTTNTTNNQEIEEKENK</sequence>
<evidence type="ECO:0000256" key="2">
    <source>
        <dbReference type="SAM" id="Phobius"/>
    </source>
</evidence>
<organism evidence="3 4">
    <name type="scientific">Oopsacas minuta</name>
    <dbReference type="NCBI Taxonomy" id="111878"/>
    <lineage>
        <taxon>Eukaryota</taxon>
        <taxon>Metazoa</taxon>
        <taxon>Porifera</taxon>
        <taxon>Hexactinellida</taxon>
        <taxon>Hexasterophora</taxon>
        <taxon>Lyssacinosida</taxon>
        <taxon>Leucopsacidae</taxon>
        <taxon>Oopsacas</taxon>
    </lineage>
</organism>
<comment type="caution">
    <text evidence="3">The sequence shown here is derived from an EMBL/GenBank/DDBJ whole genome shotgun (WGS) entry which is preliminary data.</text>
</comment>
<name>A0AAV7K2Q0_9METZ</name>
<feature type="transmembrane region" description="Helical" evidence="2">
    <location>
        <begin position="37"/>
        <end position="56"/>
    </location>
</feature>
<keyword evidence="4" id="KW-1185">Reference proteome</keyword>
<feature type="region of interest" description="Disordered" evidence="1">
    <location>
        <begin position="94"/>
        <end position="128"/>
    </location>
</feature>
<evidence type="ECO:0008006" key="5">
    <source>
        <dbReference type="Google" id="ProtNLM"/>
    </source>
</evidence>
<dbReference type="AlphaFoldDB" id="A0AAV7K2Q0"/>